<feature type="compositionally biased region" description="Polar residues" evidence="1">
    <location>
        <begin position="988"/>
        <end position="1011"/>
    </location>
</feature>
<feature type="region of interest" description="Disordered" evidence="1">
    <location>
        <begin position="114"/>
        <end position="147"/>
    </location>
</feature>
<comment type="caution">
    <text evidence="3">The sequence shown here is derived from an EMBL/GenBank/DDBJ whole genome shotgun (WGS) entry which is preliminary data.</text>
</comment>
<feature type="domain" description="KATNIP" evidence="2">
    <location>
        <begin position="162"/>
        <end position="202"/>
    </location>
</feature>
<dbReference type="Pfam" id="PF14652">
    <property type="entry name" value="DUF4457"/>
    <property type="match status" value="2"/>
</dbReference>
<protein>
    <recommendedName>
        <fullName evidence="2">KATNIP domain-containing protein</fullName>
    </recommendedName>
</protein>
<feature type="region of interest" description="Disordered" evidence="1">
    <location>
        <begin position="807"/>
        <end position="847"/>
    </location>
</feature>
<evidence type="ECO:0000259" key="2">
    <source>
        <dbReference type="Pfam" id="PF14652"/>
    </source>
</evidence>
<dbReference type="PANTHER" id="PTHR21534">
    <property type="entry name" value="KATANIN-INTERACTING PROTEIN"/>
    <property type="match status" value="1"/>
</dbReference>
<feature type="compositionally biased region" description="Basic and acidic residues" evidence="1">
    <location>
        <begin position="825"/>
        <end position="838"/>
    </location>
</feature>
<name>A0A3L6L1U0_9TRYP</name>
<sequence>MRREERHKLHRQSLRIDNLRSRGSGSGSVDSNQRCSARLRDQSCGFAGPRLSTINLTRSRDFPPCENDRHCEVSSEHMIRIPDRSRQQNSHPQVVEGVLHNSFFMGGNEAIPFSCDSPSMSNGPPTPVAPSQPEAQFDSVPSLDEGSGALPQSTPLELEPFLTNEMPRGRFILFNLLSTWGDLNEVGLNGIEVFDEKGDRIIPPAELLEEKVVDRAKQQQEEKVRIEGGFTNVSYCAPNNQLLLIVEHPTPYEMASEMEMATAAARNDLARMSYDEDALVSTAHGNSDPRRCVSNIINGVNNTHDETCLFTMPYSVDNHHLIGFILPFPVTVSMVRVHNYGGSGRVHTNKGVRLMEMTVDDKLVFRGEIAENTGEVIPSHQVGLKNCENILFTEDEVVLQRMLFYDTNSNDKSPALAPKNTYREPANIGLPSSYKPSNNLCQSATTLLVSSGNEGDVKRFGNEKAVVISSNTVSGAQSAHSAVSSATIGVSDAGPPGCPRNVTSLCMMLLGTWGDTEKIGLSGIRLRDANGSLVSQYITHWYVRFPFQEAEQGSAHDISGGELERWADQLQYLFDENAETAMTLPCVRGIEIIFVFATPLPTLGLLEVANYSQGEHTFCGVKEARLFLTSTNCSTSTECHSPESFVRAYAALWLRDGNAMRSVLAAHGVYEVTPEEGVSLRKAPAFLTIPRFQVYDLSLGGGPDGASSVSGPLAGGGALYRPLSQSLTASMTIRAEMSMRRARMALKPRPKWLLEYQPYLTPLLPVGYVLKLNLILCARGVSELKTYAKEWMLNPLRACTFADENGERITGRGSGSKARGSTGEQQRDGKNSRKKGEGDTSSYSGEGRGALQTECLFTALPNAIQQDAEAAVIAARAGIHTSLVQASISLVYVADTPFCLSVLSLNRALVMEGRAAWVKQIRVLMDDTLVFDSGDAGVPQAVTAETKHDSPAAAPALGDEDAVTAGRYRTTGFNMSMTFFSPPVGEVTPSSGSPAQSTPSKEEQQPPQSTVMYRTRLKPFVFFTLDSAVLEEAREEASRTAA</sequence>
<evidence type="ECO:0000256" key="1">
    <source>
        <dbReference type="SAM" id="MobiDB-lite"/>
    </source>
</evidence>
<reference evidence="3" key="1">
    <citation type="submission" date="2018-09" db="EMBL/GenBank/DDBJ databases">
        <title>whole genome sequence of T. equiperdum IVM-t1 strain.</title>
        <authorList>
            <person name="Suganuma K."/>
        </authorList>
    </citation>
    <scope>NUCLEOTIDE SEQUENCE [LARGE SCALE GENOMIC DNA]</scope>
    <source>
        <strain evidence="3">IVM-t1</strain>
    </source>
</reference>
<organism evidence="3">
    <name type="scientific">Trypanosoma brucei equiperdum</name>
    <dbReference type="NCBI Taxonomy" id="630700"/>
    <lineage>
        <taxon>Eukaryota</taxon>
        <taxon>Discoba</taxon>
        <taxon>Euglenozoa</taxon>
        <taxon>Kinetoplastea</taxon>
        <taxon>Metakinetoplastina</taxon>
        <taxon>Trypanosomatida</taxon>
        <taxon>Trypanosomatidae</taxon>
        <taxon>Trypanosoma</taxon>
    </lineage>
</organism>
<dbReference type="InterPro" id="IPR027859">
    <property type="entry name" value="KATNIP_dom"/>
</dbReference>
<proteinExistence type="predicted"/>
<dbReference type="PANTHER" id="PTHR21534:SF0">
    <property type="entry name" value="KATANIN-INTERACTING PROTEIN"/>
    <property type="match status" value="1"/>
</dbReference>
<feature type="region of interest" description="Disordered" evidence="1">
    <location>
        <begin position="1"/>
        <end position="34"/>
    </location>
</feature>
<gene>
    <name evidence="3" type="ORF">DPX39_090005100</name>
</gene>
<dbReference type="EMBL" id="QSBY01000009">
    <property type="protein sequence ID" value="RHW70569.1"/>
    <property type="molecule type" value="Genomic_DNA"/>
</dbReference>
<dbReference type="AlphaFoldDB" id="A0A3L6L1U0"/>
<feature type="region of interest" description="Disordered" evidence="1">
    <location>
        <begin position="984"/>
        <end position="1011"/>
    </location>
</feature>
<dbReference type="Proteomes" id="UP000266743">
    <property type="component" value="Chromosome 9"/>
</dbReference>
<evidence type="ECO:0000313" key="3">
    <source>
        <dbReference type="EMBL" id="RHW70569.1"/>
    </source>
</evidence>
<dbReference type="InterPro" id="IPR026704">
    <property type="entry name" value="KATNIP"/>
</dbReference>
<feature type="domain" description="KATNIP" evidence="2">
    <location>
        <begin position="287"/>
        <end position="369"/>
    </location>
</feature>
<accession>A0A3L6L1U0</accession>